<dbReference type="AlphaFoldDB" id="A0A314ZNX8"/>
<evidence type="ECO:0000256" key="13">
    <source>
        <dbReference type="RuleBase" id="RU000489"/>
    </source>
</evidence>
<feature type="domain" description="GH18" evidence="15">
    <location>
        <begin position="28"/>
        <end position="293"/>
    </location>
</feature>
<comment type="catalytic activity">
    <reaction evidence="1">
        <text>Random endo-hydrolysis of N-acetyl-beta-D-glucosaminide (1-&gt;4)-beta-linkages in chitin and chitodextrins.</text>
        <dbReference type="EC" id="3.2.1.14"/>
    </reaction>
</comment>
<reference evidence="16 17" key="1">
    <citation type="submission" date="2018-02" db="EMBL/GenBank/DDBJ databases">
        <title>Draft genome of wild Prunus yedoensis var. nudiflora.</title>
        <authorList>
            <person name="Baek S."/>
            <person name="Kim J.-H."/>
            <person name="Choi K."/>
            <person name="Kim G.-B."/>
            <person name="Cho A."/>
            <person name="Jang H."/>
            <person name="Shin C.-H."/>
            <person name="Yu H.-J."/>
            <person name="Mun J.-H."/>
        </authorList>
    </citation>
    <scope>NUCLEOTIDE SEQUENCE [LARGE SCALE GENOMIC DNA]</scope>
    <source>
        <strain evidence="17">cv. Jeju island</strain>
        <tissue evidence="16">Leaf</tissue>
    </source>
</reference>
<name>A0A314ZNX8_PRUYE</name>
<evidence type="ECO:0000256" key="12">
    <source>
        <dbReference type="ARBA" id="ARBA00023326"/>
    </source>
</evidence>
<dbReference type="InterPro" id="IPR001579">
    <property type="entry name" value="Glyco_hydro_18_chit_AS"/>
</dbReference>
<evidence type="ECO:0000259" key="15">
    <source>
        <dbReference type="PROSITE" id="PS51910"/>
    </source>
</evidence>
<dbReference type="EC" id="3.2.1.14" evidence="4"/>
<dbReference type="STRING" id="2094558.A0A314ZNX8"/>
<evidence type="ECO:0000256" key="14">
    <source>
        <dbReference type="SAM" id="SignalP"/>
    </source>
</evidence>
<evidence type="ECO:0000256" key="9">
    <source>
        <dbReference type="ARBA" id="ARBA00023157"/>
    </source>
</evidence>
<dbReference type="SUPFAM" id="SSF51445">
    <property type="entry name" value="(Trans)glycosidases"/>
    <property type="match status" value="1"/>
</dbReference>
<evidence type="ECO:0000256" key="11">
    <source>
        <dbReference type="ARBA" id="ARBA00023295"/>
    </source>
</evidence>
<dbReference type="Pfam" id="PF00704">
    <property type="entry name" value="Glyco_hydro_18"/>
    <property type="match status" value="1"/>
</dbReference>
<gene>
    <name evidence="16" type="ORF">Pyn_40602</name>
</gene>
<evidence type="ECO:0000256" key="8">
    <source>
        <dbReference type="ARBA" id="ARBA00023024"/>
    </source>
</evidence>
<evidence type="ECO:0000256" key="3">
    <source>
        <dbReference type="ARBA" id="ARBA00009121"/>
    </source>
</evidence>
<comment type="caution">
    <text evidence="16">The sequence shown here is derived from an EMBL/GenBank/DDBJ whole genome shotgun (WGS) entry which is preliminary data.</text>
</comment>
<protein>
    <recommendedName>
        <fullName evidence="4">chitinase</fullName>
        <ecNumber evidence="4">3.2.1.14</ecNumber>
    </recommendedName>
</protein>
<dbReference type="InterPro" id="IPR017853">
    <property type="entry name" value="GH"/>
</dbReference>
<evidence type="ECO:0000256" key="1">
    <source>
        <dbReference type="ARBA" id="ARBA00000822"/>
    </source>
</evidence>
<dbReference type="FunFam" id="3.20.20.80:FF:000015">
    <property type="entry name" value="Acidic endochitinase SE2"/>
    <property type="match status" value="1"/>
</dbReference>
<keyword evidence="7 13" id="KW-0378">Hydrolase</keyword>
<dbReference type="GO" id="GO:0006032">
    <property type="term" value="P:chitin catabolic process"/>
    <property type="evidence" value="ECO:0007669"/>
    <property type="project" value="UniProtKB-KW"/>
</dbReference>
<dbReference type="EMBL" id="PJQY01001317">
    <property type="protein sequence ID" value="PQQ03666.1"/>
    <property type="molecule type" value="Genomic_DNA"/>
</dbReference>
<dbReference type="GO" id="GO:0000272">
    <property type="term" value="P:polysaccharide catabolic process"/>
    <property type="evidence" value="ECO:0007669"/>
    <property type="project" value="UniProtKB-KW"/>
</dbReference>
<evidence type="ECO:0000256" key="6">
    <source>
        <dbReference type="ARBA" id="ARBA00022729"/>
    </source>
</evidence>
<dbReference type="GO" id="GO:0008843">
    <property type="term" value="F:endochitinase activity"/>
    <property type="evidence" value="ECO:0007669"/>
    <property type="project" value="UniProtKB-EC"/>
</dbReference>
<keyword evidence="9" id="KW-1015">Disulfide bond</keyword>
<dbReference type="PROSITE" id="PS01095">
    <property type="entry name" value="GH18_1"/>
    <property type="match status" value="1"/>
</dbReference>
<dbReference type="Proteomes" id="UP000250321">
    <property type="component" value="Unassembled WGS sequence"/>
</dbReference>
<evidence type="ECO:0000256" key="7">
    <source>
        <dbReference type="ARBA" id="ARBA00022801"/>
    </source>
</evidence>
<keyword evidence="5" id="KW-0964">Secreted</keyword>
<dbReference type="InterPro" id="IPR001223">
    <property type="entry name" value="Glyco_hydro18_cat"/>
</dbReference>
<evidence type="ECO:0000256" key="2">
    <source>
        <dbReference type="ARBA" id="ARBA00004613"/>
    </source>
</evidence>
<dbReference type="PANTHER" id="PTHR45708">
    <property type="entry name" value="ENDOCHITINASE"/>
    <property type="match status" value="1"/>
</dbReference>
<evidence type="ECO:0000313" key="17">
    <source>
        <dbReference type="Proteomes" id="UP000250321"/>
    </source>
</evidence>
<dbReference type="CDD" id="cd02877">
    <property type="entry name" value="GH18_hevamine_XipI_class_III"/>
    <property type="match status" value="1"/>
</dbReference>
<comment type="subcellular location">
    <subcellularLocation>
        <location evidence="2">Secreted</location>
    </subcellularLocation>
</comment>
<organism evidence="16 17">
    <name type="scientific">Prunus yedoensis var. nudiflora</name>
    <dbReference type="NCBI Taxonomy" id="2094558"/>
    <lineage>
        <taxon>Eukaryota</taxon>
        <taxon>Viridiplantae</taxon>
        <taxon>Streptophyta</taxon>
        <taxon>Embryophyta</taxon>
        <taxon>Tracheophyta</taxon>
        <taxon>Spermatophyta</taxon>
        <taxon>Magnoliopsida</taxon>
        <taxon>eudicotyledons</taxon>
        <taxon>Gunneridae</taxon>
        <taxon>Pentapetalae</taxon>
        <taxon>rosids</taxon>
        <taxon>fabids</taxon>
        <taxon>Rosales</taxon>
        <taxon>Rosaceae</taxon>
        <taxon>Amygdaloideae</taxon>
        <taxon>Amygdaleae</taxon>
        <taxon>Prunus</taxon>
    </lineage>
</organism>
<dbReference type="PROSITE" id="PS51910">
    <property type="entry name" value="GH18_2"/>
    <property type="match status" value="1"/>
</dbReference>
<evidence type="ECO:0000256" key="4">
    <source>
        <dbReference type="ARBA" id="ARBA00012729"/>
    </source>
</evidence>
<keyword evidence="6 14" id="KW-0732">Signal</keyword>
<dbReference type="GO" id="GO:0005576">
    <property type="term" value="C:extracellular region"/>
    <property type="evidence" value="ECO:0007669"/>
    <property type="project" value="UniProtKB-SubCell"/>
</dbReference>
<comment type="similarity">
    <text evidence="3">Belongs to the glycosyl hydrolase 18 family. Chitinase class II subfamily.</text>
</comment>
<proteinExistence type="inferred from homology"/>
<feature type="signal peptide" evidence="14">
    <location>
        <begin position="1"/>
        <end position="27"/>
    </location>
</feature>
<keyword evidence="11 13" id="KW-0326">Glycosidase</keyword>
<dbReference type="InterPro" id="IPR050542">
    <property type="entry name" value="Glycosyl_Hydrlase18_Chitinase"/>
</dbReference>
<accession>A0A314ZNX8</accession>
<evidence type="ECO:0000256" key="5">
    <source>
        <dbReference type="ARBA" id="ARBA00022525"/>
    </source>
</evidence>
<evidence type="ECO:0000313" key="16">
    <source>
        <dbReference type="EMBL" id="PQQ03666.1"/>
    </source>
</evidence>
<keyword evidence="10" id="KW-0119">Carbohydrate metabolism</keyword>
<dbReference type="Gene3D" id="3.20.20.80">
    <property type="entry name" value="Glycosidases"/>
    <property type="match status" value="1"/>
</dbReference>
<keyword evidence="12" id="KW-0624">Polysaccharide degradation</keyword>
<evidence type="ECO:0000256" key="10">
    <source>
        <dbReference type="ARBA" id="ARBA00023277"/>
    </source>
</evidence>
<dbReference type="OrthoDB" id="6020543at2759"/>
<sequence>MALSKTQASALSLSLLFIISLCKSSQAGGIAIYWGQNGNEGTLADTCNTGNYKFVNIAFLSAFGNGQAPVLNLAGHCDPSTNGCTGLSAEIKACQAKNIEVLLSIGGGAGSYSLTSADDATQVADYLWNNFLGGQANSRPLGDAVLDGIDFDIEAGGGQFWDVLARSLSGHGTKLAAAPQCPFPDAHLDGAIKTGLFDYVWVQFYNNPPCQFANNNAANLLSAWNQWTSTEAKQVFLGLPAAPEAAPSGGFIPADILKLQVLPNINSSSKYGGVMLWSKYYDTGYSDSIKCCV</sequence>
<keyword evidence="8" id="KW-0146">Chitin degradation</keyword>
<keyword evidence="17" id="KW-1185">Reference proteome</keyword>
<feature type="chain" id="PRO_5016460004" description="chitinase" evidence="14">
    <location>
        <begin position="28"/>
        <end position="293"/>
    </location>
</feature>
<dbReference type="PANTHER" id="PTHR45708:SF22">
    <property type="entry name" value="ACIDIC ENDOCHITINASE"/>
    <property type="match status" value="1"/>
</dbReference>
<dbReference type="InterPro" id="IPR045321">
    <property type="entry name" value="Cts1-like"/>
</dbReference>